<reference evidence="2" key="1">
    <citation type="submission" date="2022-05" db="EMBL/GenBank/DDBJ databases">
        <title>Jatrophihabitans sp. SB3-54 whole genome sequence.</title>
        <authorList>
            <person name="Suh M.K."/>
            <person name="Eom M.K."/>
            <person name="Kim J.S."/>
            <person name="Kim H.S."/>
            <person name="Do H.E."/>
            <person name="Shin Y.K."/>
            <person name="Lee J.-S."/>
        </authorList>
    </citation>
    <scope>NUCLEOTIDE SEQUENCE</scope>
    <source>
        <strain evidence="2">SB3-54</strain>
    </source>
</reference>
<dbReference type="SUPFAM" id="SSF160904">
    <property type="entry name" value="Jann2411-like"/>
    <property type="match status" value="1"/>
</dbReference>
<feature type="domain" description="Zinc finger CGNR" evidence="1">
    <location>
        <begin position="128"/>
        <end position="167"/>
    </location>
</feature>
<proteinExistence type="predicted"/>
<dbReference type="InterPro" id="IPR021005">
    <property type="entry name" value="Znf_CGNR"/>
</dbReference>
<dbReference type="Pfam" id="PF07336">
    <property type="entry name" value="ABATE"/>
    <property type="match status" value="1"/>
</dbReference>
<organism evidence="2 3">
    <name type="scientific">Jatrophihabitans cynanchi</name>
    <dbReference type="NCBI Taxonomy" id="2944128"/>
    <lineage>
        <taxon>Bacteria</taxon>
        <taxon>Bacillati</taxon>
        <taxon>Actinomycetota</taxon>
        <taxon>Actinomycetes</taxon>
        <taxon>Jatrophihabitantales</taxon>
        <taxon>Jatrophihabitantaceae</taxon>
        <taxon>Jatrophihabitans</taxon>
    </lineage>
</organism>
<gene>
    <name evidence="2" type="ORF">M6B22_04385</name>
</gene>
<dbReference type="InterPro" id="IPR023286">
    <property type="entry name" value="ABATE_dom_sf"/>
</dbReference>
<evidence type="ECO:0000313" key="3">
    <source>
        <dbReference type="Proteomes" id="UP001164693"/>
    </source>
</evidence>
<dbReference type="EMBL" id="CP097463">
    <property type="protein sequence ID" value="WAX58010.1"/>
    <property type="molecule type" value="Genomic_DNA"/>
</dbReference>
<name>A0ABY7K1E3_9ACTN</name>
<dbReference type="InterPro" id="IPR010852">
    <property type="entry name" value="ABATE"/>
</dbReference>
<evidence type="ECO:0000259" key="1">
    <source>
        <dbReference type="Pfam" id="PF11706"/>
    </source>
</evidence>
<dbReference type="Pfam" id="PF11706">
    <property type="entry name" value="zf-CGNR"/>
    <property type="match status" value="1"/>
</dbReference>
<dbReference type="Gene3D" id="1.10.3300.10">
    <property type="entry name" value="Jann2411-like domain"/>
    <property type="match status" value="1"/>
</dbReference>
<protein>
    <submittedName>
        <fullName evidence="2">CGNR zinc finger domain-containing protein</fullName>
    </submittedName>
</protein>
<dbReference type="RefSeq" id="WP_269444558.1">
    <property type="nucleotide sequence ID" value="NZ_CP097463.1"/>
</dbReference>
<dbReference type="PANTHER" id="PTHR35525">
    <property type="entry name" value="BLL6575 PROTEIN"/>
    <property type="match status" value="1"/>
</dbReference>
<dbReference type="Proteomes" id="UP001164693">
    <property type="component" value="Chromosome"/>
</dbReference>
<accession>A0ABY7K1E3</accession>
<evidence type="ECO:0000313" key="2">
    <source>
        <dbReference type="EMBL" id="WAX58010.1"/>
    </source>
</evidence>
<dbReference type="PANTHER" id="PTHR35525:SF3">
    <property type="entry name" value="BLL6575 PROTEIN"/>
    <property type="match status" value="1"/>
</dbReference>
<sequence>MERPLTGEPLSVDLLNTVWVERGQDRDWLATVSGLRSWLRERELPAGRTDEHVRATLVHTRSVLRAVIDGLAGAEEQLNAVLARGLIVRALDHGQLRERVVLSDETWRLAWQAADDYLHLRSTGPASIRRCAQPPCVLFFYDPSGRRRWCSMAGCGNRAKARRHYAREKAVGSGPEPAA</sequence>
<keyword evidence="3" id="KW-1185">Reference proteome</keyword>